<feature type="domain" description="MAM" evidence="2">
    <location>
        <begin position="12"/>
        <end position="166"/>
    </location>
</feature>
<dbReference type="Gene3D" id="2.60.120.200">
    <property type="match status" value="3"/>
</dbReference>
<dbReference type="InterPro" id="IPR000998">
    <property type="entry name" value="MAM_dom"/>
</dbReference>
<dbReference type="InterPro" id="IPR051560">
    <property type="entry name" value="MAM_domain-containing"/>
</dbReference>
<keyword evidence="4" id="KW-1185">Reference proteome</keyword>
<dbReference type="PANTHER" id="PTHR23282:SF142">
    <property type="entry name" value="MAM DOMAIN-CONTAINING PROTEIN"/>
    <property type="match status" value="1"/>
</dbReference>
<dbReference type="PANTHER" id="PTHR23282">
    <property type="entry name" value="APICAL ENDOSOMAL GLYCOPROTEIN PRECURSOR"/>
    <property type="match status" value="1"/>
</dbReference>
<dbReference type="PROSITE" id="PS50060">
    <property type="entry name" value="MAM_2"/>
    <property type="match status" value="3"/>
</dbReference>
<feature type="non-terminal residue" evidence="3">
    <location>
        <position position="468"/>
    </location>
</feature>
<dbReference type="SUPFAM" id="SSF49899">
    <property type="entry name" value="Concanavalin A-like lectins/glucanases"/>
    <property type="match status" value="3"/>
</dbReference>
<dbReference type="GO" id="GO:0016020">
    <property type="term" value="C:membrane"/>
    <property type="evidence" value="ECO:0007669"/>
    <property type="project" value="InterPro"/>
</dbReference>
<dbReference type="Pfam" id="PF00629">
    <property type="entry name" value="MAM"/>
    <property type="match status" value="3"/>
</dbReference>
<proteinExistence type="predicted"/>
<feature type="domain" description="MAM" evidence="2">
    <location>
        <begin position="220"/>
        <end position="372"/>
    </location>
</feature>
<gene>
    <name evidence="3" type="ORF">OFUS_LOCUS15327</name>
</gene>
<protein>
    <recommendedName>
        <fullName evidence="2">MAM domain-containing protein</fullName>
    </recommendedName>
</protein>
<reference evidence="3" key="1">
    <citation type="submission" date="2022-03" db="EMBL/GenBank/DDBJ databases">
        <authorList>
            <person name="Martin C."/>
        </authorList>
    </citation>
    <scope>NUCLEOTIDE SEQUENCE</scope>
</reference>
<dbReference type="SMART" id="SM00137">
    <property type="entry name" value="MAM"/>
    <property type="match status" value="2"/>
</dbReference>
<evidence type="ECO:0000256" key="1">
    <source>
        <dbReference type="SAM" id="MobiDB-lite"/>
    </source>
</evidence>
<dbReference type="Proteomes" id="UP000749559">
    <property type="component" value="Unassembled WGS sequence"/>
</dbReference>
<dbReference type="AlphaFoldDB" id="A0A8S4PA12"/>
<evidence type="ECO:0000259" key="2">
    <source>
        <dbReference type="PROSITE" id="PS50060"/>
    </source>
</evidence>
<feature type="domain" description="MAM" evidence="2">
    <location>
        <begin position="401"/>
        <end position="468"/>
    </location>
</feature>
<sequence>MISINRYDDAFAACDFELDICDFQHDDSAQFRWTRHKGSTPTGGTGPSVDHSLATEMGHYVFIETSDPQKQGHSARLTSRPLSGDNSYLLSFYYHMFGASIDLLTVYQKMGSRLMPIWSKSGNHGDKWLNAGLALPAMRGVSYSVVFEGRRGSNYTGDIALDDIVIIADVLNDEGTEQTTRRTTTSRPTISTTLRRTTTDRPITTAVTTEPLGGDALPSFFCDFDDGICNMSIETNVEYVWLRQKGRTSTGETGPSGDRQDPTNGHYLYAESSDPVSPGDRARVSTPLLDIFEGDTLQFYYNMNGVDIGTLSVDIRENGIQTRRVWSRSGGDRGDNWIRAFVSLPAGQYEITFEAVRGQGYRGDIAIDDIVVFTQGGADPGPPTTQPSGILTSIGPSFDSIICSFQFGICNLIDDPDADFVWTRGKGSTPTGGTGPDADRFGNKNGYYMYTEASDPRQQGDTARLITP</sequence>
<evidence type="ECO:0000313" key="4">
    <source>
        <dbReference type="Proteomes" id="UP000749559"/>
    </source>
</evidence>
<name>A0A8S4PA12_OWEFU</name>
<dbReference type="EMBL" id="CAIIXF020000007">
    <property type="protein sequence ID" value="CAH1790067.1"/>
    <property type="molecule type" value="Genomic_DNA"/>
</dbReference>
<organism evidence="3 4">
    <name type="scientific">Owenia fusiformis</name>
    <name type="common">Polychaete worm</name>
    <dbReference type="NCBI Taxonomy" id="6347"/>
    <lineage>
        <taxon>Eukaryota</taxon>
        <taxon>Metazoa</taxon>
        <taxon>Spiralia</taxon>
        <taxon>Lophotrochozoa</taxon>
        <taxon>Annelida</taxon>
        <taxon>Polychaeta</taxon>
        <taxon>Sedentaria</taxon>
        <taxon>Canalipalpata</taxon>
        <taxon>Sabellida</taxon>
        <taxon>Oweniida</taxon>
        <taxon>Oweniidae</taxon>
        <taxon>Owenia</taxon>
    </lineage>
</organism>
<dbReference type="InterPro" id="IPR013320">
    <property type="entry name" value="ConA-like_dom_sf"/>
</dbReference>
<comment type="caution">
    <text evidence="3">The sequence shown here is derived from an EMBL/GenBank/DDBJ whole genome shotgun (WGS) entry which is preliminary data.</text>
</comment>
<dbReference type="OrthoDB" id="412155at2759"/>
<evidence type="ECO:0000313" key="3">
    <source>
        <dbReference type="EMBL" id="CAH1790067.1"/>
    </source>
</evidence>
<accession>A0A8S4PA12</accession>
<feature type="region of interest" description="Disordered" evidence="1">
    <location>
        <begin position="247"/>
        <end position="281"/>
    </location>
</feature>
<dbReference type="CDD" id="cd06263">
    <property type="entry name" value="MAM"/>
    <property type="match status" value="2"/>
</dbReference>